<protein>
    <submittedName>
        <fullName evidence="2">Uncharacterized protein</fullName>
    </submittedName>
</protein>
<dbReference type="EMBL" id="VDEP01000507">
    <property type="protein sequence ID" value="KAA1067169.1"/>
    <property type="molecule type" value="Genomic_DNA"/>
</dbReference>
<dbReference type="AlphaFoldDB" id="A0A5B0M384"/>
<sequence length="66" mass="7329">MVSDCMQSDTGEVKPGEALHLFLSHQGEAHRLYLGHVRLQEIGHDSFTLLVSGRMQSDTGEVKHIV</sequence>
<organism evidence="2 4">
    <name type="scientific">Puccinia graminis f. sp. tritici</name>
    <dbReference type="NCBI Taxonomy" id="56615"/>
    <lineage>
        <taxon>Eukaryota</taxon>
        <taxon>Fungi</taxon>
        <taxon>Dikarya</taxon>
        <taxon>Basidiomycota</taxon>
        <taxon>Pucciniomycotina</taxon>
        <taxon>Pucciniomycetes</taxon>
        <taxon>Pucciniales</taxon>
        <taxon>Pucciniaceae</taxon>
        <taxon>Puccinia</taxon>
    </lineage>
</organism>
<dbReference type="Proteomes" id="UP000324748">
    <property type="component" value="Unassembled WGS sequence"/>
</dbReference>
<comment type="caution">
    <text evidence="2">The sequence shown here is derived from an EMBL/GenBank/DDBJ whole genome shotgun (WGS) entry which is preliminary data.</text>
</comment>
<proteinExistence type="predicted"/>
<evidence type="ECO:0000313" key="4">
    <source>
        <dbReference type="Proteomes" id="UP000324748"/>
    </source>
</evidence>
<evidence type="ECO:0000313" key="1">
    <source>
        <dbReference type="EMBL" id="KAA1067169.1"/>
    </source>
</evidence>
<gene>
    <name evidence="2" type="ORF">PGT21_012611</name>
    <name evidence="3" type="ORF">PGT21_013547</name>
    <name evidence="1" type="ORF">PGTUg99_023829</name>
</gene>
<name>A0A5B0M384_PUCGR</name>
<evidence type="ECO:0000313" key="5">
    <source>
        <dbReference type="Proteomes" id="UP000325313"/>
    </source>
</evidence>
<dbReference type="EMBL" id="VSWC01000170">
    <property type="protein sequence ID" value="KAA1071597.1"/>
    <property type="molecule type" value="Genomic_DNA"/>
</dbReference>
<evidence type="ECO:0000313" key="2">
    <source>
        <dbReference type="EMBL" id="KAA1071597.1"/>
    </source>
</evidence>
<accession>A0A5B0M384</accession>
<dbReference type="Proteomes" id="UP000325313">
    <property type="component" value="Unassembled WGS sequence"/>
</dbReference>
<reference evidence="4 5" key="1">
    <citation type="submission" date="2019-05" db="EMBL/GenBank/DDBJ databases">
        <title>Emergence of the Ug99 lineage of the wheat stem rust pathogen through somatic hybridization.</title>
        <authorList>
            <person name="Li F."/>
            <person name="Upadhyaya N.M."/>
            <person name="Sperschneider J."/>
            <person name="Matny O."/>
            <person name="Nguyen-Phuc H."/>
            <person name="Mago R."/>
            <person name="Raley C."/>
            <person name="Miller M.E."/>
            <person name="Silverstein K.A.T."/>
            <person name="Henningsen E."/>
            <person name="Hirsch C.D."/>
            <person name="Visser B."/>
            <person name="Pretorius Z.A."/>
            <person name="Steffenson B.J."/>
            <person name="Schwessinger B."/>
            <person name="Dodds P.N."/>
            <person name="Figueroa M."/>
        </authorList>
    </citation>
    <scope>NUCLEOTIDE SEQUENCE [LARGE SCALE GENOMIC DNA]</scope>
    <source>
        <strain evidence="2">21-0</strain>
        <strain evidence="1 5">Ug99</strain>
    </source>
</reference>
<keyword evidence="4" id="KW-1185">Reference proteome</keyword>
<evidence type="ECO:0000313" key="3">
    <source>
        <dbReference type="EMBL" id="KAA1077612.1"/>
    </source>
</evidence>
<dbReference type="EMBL" id="VSWC01000144">
    <property type="protein sequence ID" value="KAA1077612.1"/>
    <property type="molecule type" value="Genomic_DNA"/>
</dbReference>